<gene>
    <name evidence="1" type="ordered locus">Msip34_0939</name>
</gene>
<dbReference type="EMBL" id="CP001674">
    <property type="protein sequence ID" value="ACT50187.1"/>
    <property type="molecule type" value="Genomic_DNA"/>
</dbReference>
<keyword evidence="2" id="KW-1185">Reference proteome</keyword>
<dbReference type="KEGG" id="mei:Msip34_0939"/>
<proteinExistence type="predicted"/>
<dbReference type="STRING" id="582744.Msip34_0939"/>
<name>C6XCB2_METGS</name>
<sequence length="581" mass="63121">MAASSLTIEADTVEAEGWQAKAVKLVLAPAQRPALALTSQIKLAKAPAWSSLHAECGQIRLPAGRGAWSCQQGLVTADRIRLPFNLTLDTAPVAGEPALRLDAQVQDAQFSDAAGLHAAEKLYARAQVQARQQAGRWLWDAAITWSGGELFWQPLYMQGQGQTLNAAGTWDAQALQLDRAALQLPGVATVHASGKWSVPERQWQTLHVDVPDVDLAKAYPALLKPMVEQSALGHVEMAGNVALKADWQAGQLQAFQLRLRDVDMEDEQHRFAFYKLNANIPWDYDQPQSVTMDFAGGHLLKVPLAASQLQAEINRYALTAPELRLNILDGALVLSDVSAATLGGQWYWHLRANLTPLDMPELSTALGWPRMAGKVAASIPMVTYNAGTLTTDGVLGFNLFDGSISVNNLGMQTPLGGSPRLRADIEMRNLDLGHLTRTFSFGAIEGKLDGDIQHLELQNWQPVAFDAVLKSSPGKYPRKISQRAVENISALGGAGAAAAIQRSVLRFFDQFNYEKLGLSCRLRADVCTMDGVAQAPQGYVIVKGSGIPAITVMGYNRQVGWSELVSRIRRVTESNVKPVIQ</sequence>
<reference evidence="1 2" key="2">
    <citation type="journal article" date="2011" name="J. Bacteriol.">
        <title>Genomes of three methylotrophs from a single niche uncover genetic and metabolic divergence of Methylophilaceae.</title>
        <authorList>
            <person name="Lapidus A."/>
            <person name="Clum A."/>
            <person name="Labutti K."/>
            <person name="Kaluzhnaya M.G."/>
            <person name="Lim S."/>
            <person name="Beck D.A."/>
            <person name="Glavina Del Rio T."/>
            <person name="Nolan M."/>
            <person name="Mavromatis K."/>
            <person name="Huntemann M."/>
            <person name="Lucas S."/>
            <person name="Lidstrom M.E."/>
            <person name="Ivanova N."/>
            <person name="Chistoserdova L."/>
        </authorList>
    </citation>
    <scope>NUCLEOTIDE SEQUENCE [LARGE SCALE GENOMIC DNA]</scope>
    <source>
        <strain evidence="1 2">SIP3-4</strain>
    </source>
</reference>
<protein>
    <recommendedName>
        <fullName evidence="3">Dicarboxylate transport domain-containing protein</fullName>
    </recommendedName>
</protein>
<dbReference type="Proteomes" id="UP000002743">
    <property type="component" value="Chromosome"/>
</dbReference>
<reference evidence="2" key="1">
    <citation type="submission" date="2009-07" db="EMBL/GenBank/DDBJ databases">
        <title>Complete sequence of chromosome of Methylovorus sp. SIP3-4.</title>
        <authorList>
            <person name="Lucas S."/>
            <person name="Copeland A."/>
            <person name="Lapidus A."/>
            <person name="Glavina del Rio T."/>
            <person name="Tice H."/>
            <person name="Bruce D."/>
            <person name="Goodwin L."/>
            <person name="Pitluck S."/>
            <person name="Clum A."/>
            <person name="Larimer F."/>
            <person name="Land M."/>
            <person name="Hauser L."/>
            <person name="Kyrpides N."/>
            <person name="Mikhailova N."/>
            <person name="Kayluzhnaya M."/>
            <person name="Chistoserdova L."/>
        </authorList>
    </citation>
    <scope>NUCLEOTIDE SEQUENCE [LARGE SCALE GENOMIC DNA]</scope>
    <source>
        <strain evidence="2">SIP3-4</strain>
    </source>
</reference>
<dbReference type="HOGENOM" id="CLU_025492_0_0_4"/>
<organism evidence="1 2">
    <name type="scientific">Methylovorus glucosotrophus (strain SIP3-4)</name>
    <dbReference type="NCBI Taxonomy" id="582744"/>
    <lineage>
        <taxon>Bacteria</taxon>
        <taxon>Pseudomonadati</taxon>
        <taxon>Pseudomonadota</taxon>
        <taxon>Betaproteobacteria</taxon>
        <taxon>Nitrosomonadales</taxon>
        <taxon>Methylophilaceae</taxon>
        <taxon>Methylovorus</taxon>
    </lineage>
</organism>
<evidence type="ECO:0000313" key="2">
    <source>
        <dbReference type="Proteomes" id="UP000002743"/>
    </source>
</evidence>
<dbReference type="AlphaFoldDB" id="C6XCB2"/>
<dbReference type="eggNOG" id="COG2911">
    <property type="taxonomic scope" value="Bacteria"/>
</dbReference>
<evidence type="ECO:0008006" key="3">
    <source>
        <dbReference type="Google" id="ProtNLM"/>
    </source>
</evidence>
<accession>C6XCB2</accession>
<evidence type="ECO:0000313" key="1">
    <source>
        <dbReference type="EMBL" id="ACT50187.1"/>
    </source>
</evidence>